<evidence type="ECO:0000313" key="1">
    <source>
        <dbReference type="EMBL" id="KAH3830051.1"/>
    </source>
</evidence>
<dbReference type="AlphaFoldDB" id="A0A9D4HAR7"/>
<protein>
    <submittedName>
        <fullName evidence="1">Uncharacterized protein</fullName>
    </submittedName>
</protein>
<dbReference type="EMBL" id="JAIWYP010000004">
    <property type="protein sequence ID" value="KAH3830051.1"/>
    <property type="molecule type" value="Genomic_DNA"/>
</dbReference>
<dbReference type="Proteomes" id="UP000828390">
    <property type="component" value="Unassembled WGS sequence"/>
</dbReference>
<gene>
    <name evidence="1" type="ORF">DPMN_103288</name>
</gene>
<keyword evidence="2" id="KW-1185">Reference proteome</keyword>
<reference evidence="1" key="1">
    <citation type="journal article" date="2019" name="bioRxiv">
        <title>The Genome of the Zebra Mussel, Dreissena polymorpha: A Resource for Invasive Species Research.</title>
        <authorList>
            <person name="McCartney M.A."/>
            <person name="Auch B."/>
            <person name="Kono T."/>
            <person name="Mallez S."/>
            <person name="Zhang Y."/>
            <person name="Obille A."/>
            <person name="Becker A."/>
            <person name="Abrahante J.E."/>
            <person name="Garbe J."/>
            <person name="Badalamenti J.P."/>
            <person name="Herman A."/>
            <person name="Mangelson H."/>
            <person name="Liachko I."/>
            <person name="Sullivan S."/>
            <person name="Sone E.D."/>
            <person name="Koren S."/>
            <person name="Silverstein K.A.T."/>
            <person name="Beckman K.B."/>
            <person name="Gohl D.M."/>
        </authorList>
    </citation>
    <scope>NUCLEOTIDE SEQUENCE</scope>
    <source>
        <strain evidence="1">Duluth1</strain>
        <tissue evidence="1">Whole animal</tissue>
    </source>
</reference>
<reference evidence="1" key="2">
    <citation type="submission" date="2020-11" db="EMBL/GenBank/DDBJ databases">
        <authorList>
            <person name="McCartney M.A."/>
            <person name="Auch B."/>
            <person name="Kono T."/>
            <person name="Mallez S."/>
            <person name="Becker A."/>
            <person name="Gohl D.M."/>
            <person name="Silverstein K.A.T."/>
            <person name="Koren S."/>
            <person name="Bechman K.B."/>
            <person name="Herman A."/>
            <person name="Abrahante J.E."/>
            <person name="Garbe J."/>
        </authorList>
    </citation>
    <scope>NUCLEOTIDE SEQUENCE</scope>
    <source>
        <strain evidence="1">Duluth1</strain>
        <tissue evidence="1">Whole animal</tissue>
    </source>
</reference>
<sequence length="109" mass="11729">MAATLKNVNRAVTCKINVLKPLSSGVALRHHAEVVKAERTDGCTGAIANHENEVERVNIITVRIVQLKTAETDSSVSDLLVANANDLPPHLESLLEESVVGIRKSNNPL</sequence>
<organism evidence="1 2">
    <name type="scientific">Dreissena polymorpha</name>
    <name type="common">Zebra mussel</name>
    <name type="synonym">Mytilus polymorpha</name>
    <dbReference type="NCBI Taxonomy" id="45954"/>
    <lineage>
        <taxon>Eukaryota</taxon>
        <taxon>Metazoa</taxon>
        <taxon>Spiralia</taxon>
        <taxon>Lophotrochozoa</taxon>
        <taxon>Mollusca</taxon>
        <taxon>Bivalvia</taxon>
        <taxon>Autobranchia</taxon>
        <taxon>Heteroconchia</taxon>
        <taxon>Euheterodonta</taxon>
        <taxon>Imparidentia</taxon>
        <taxon>Neoheterodontei</taxon>
        <taxon>Myida</taxon>
        <taxon>Dreissenoidea</taxon>
        <taxon>Dreissenidae</taxon>
        <taxon>Dreissena</taxon>
    </lineage>
</organism>
<comment type="caution">
    <text evidence="1">The sequence shown here is derived from an EMBL/GenBank/DDBJ whole genome shotgun (WGS) entry which is preliminary data.</text>
</comment>
<evidence type="ECO:0000313" key="2">
    <source>
        <dbReference type="Proteomes" id="UP000828390"/>
    </source>
</evidence>
<proteinExistence type="predicted"/>
<name>A0A9D4HAR7_DREPO</name>
<accession>A0A9D4HAR7</accession>